<organism evidence="1 2">
    <name type="scientific">Apostasia shenzhenica</name>
    <dbReference type="NCBI Taxonomy" id="1088818"/>
    <lineage>
        <taxon>Eukaryota</taxon>
        <taxon>Viridiplantae</taxon>
        <taxon>Streptophyta</taxon>
        <taxon>Embryophyta</taxon>
        <taxon>Tracheophyta</taxon>
        <taxon>Spermatophyta</taxon>
        <taxon>Magnoliopsida</taxon>
        <taxon>Liliopsida</taxon>
        <taxon>Asparagales</taxon>
        <taxon>Orchidaceae</taxon>
        <taxon>Apostasioideae</taxon>
        <taxon>Apostasia</taxon>
    </lineage>
</organism>
<gene>
    <name evidence="1" type="primary">PP2A9</name>
    <name evidence="1" type="ORF">AXF42_Ash015545</name>
</gene>
<accession>A0A2I0AKI3</accession>
<dbReference type="Proteomes" id="UP000236161">
    <property type="component" value="Unassembled WGS sequence"/>
</dbReference>
<dbReference type="PANTHER" id="PTHR48478:SF1">
    <property type="entry name" value="LECTIN-LIKE"/>
    <property type="match status" value="1"/>
</dbReference>
<dbReference type="EMBL" id="KZ451975">
    <property type="protein sequence ID" value="PKA56060.1"/>
    <property type="molecule type" value="Genomic_DNA"/>
</dbReference>
<proteinExistence type="predicted"/>
<name>A0A2I0AKI3_9ASPA</name>
<dbReference type="OrthoDB" id="533833at2759"/>
<protein>
    <submittedName>
        <fullName evidence="1">Phloem protein 2-like A9</fullName>
    </submittedName>
</protein>
<dbReference type="PANTHER" id="PTHR48478">
    <property type="entry name" value="LECTIN-LIKE"/>
    <property type="match status" value="1"/>
</dbReference>
<dbReference type="InterPro" id="IPR052147">
    <property type="entry name" value="PP2-like/Lectin"/>
</dbReference>
<sequence>MTSRNVHHEAEGSSNLIKHDKHEDKWTIKPRALNIVWGKDPRYWRLSEEEGPAHLLQVSWLEVTGKLSLDRLKKNREYTVKFKVELSPDHFGWEESPVYFMVRVGGEDRVWRKAYIGAHARSRPGEEFEVPATDRPLKFEVPAMLGTGEKLEFGMYEIWRGRWKGGLVIREVIIQPVANI</sequence>
<dbReference type="Pfam" id="PF14299">
    <property type="entry name" value="PP2"/>
    <property type="match status" value="1"/>
</dbReference>
<dbReference type="AlphaFoldDB" id="A0A2I0AKI3"/>
<keyword evidence="2" id="KW-1185">Reference proteome</keyword>
<dbReference type="InterPro" id="IPR025886">
    <property type="entry name" value="PP2-like"/>
</dbReference>
<evidence type="ECO:0000313" key="1">
    <source>
        <dbReference type="EMBL" id="PKA56060.1"/>
    </source>
</evidence>
<reference evidence="1 2" key="1">
    <citation type="journal article" date="2017" name="Nature">
        <title>The Apostasia genome and the evolution of orchids.</title>
        <authorList>
            <person name="Zhang G.Q."/>
            <person name="Liu K.W."/>
            <person name="Li Z."/>
            <person name="Lohaus R."/>
            <person name="Hsiao Y.Y."/>
            <person name="Niu S.C."/>
            <person name="Wang J.Y."/>
            <person name="Lin Y.C."/>
            <person name="Xu Q."/>
            <person name="Chen L.J."/>
            <person name="Yoshida K."/>
            <person name="Fujiwara S."/>
            <person name="Wang Z.W."/>
            <person name="Zhang Y.Q."/>
            <person name="Mitsuda N."/>
            <person name="Wang M."/>
            <person name="Liu G.H."/>
            <person name="Pecoraro L."/>
            <person name="Huang H.X."/>
            <person name="Xiao X.J."/>
            <person name="Lin M."/>
            <person name="Wu X.Y."/>
            <person name="Wu W.L."/>
            <person name="Chen Y.Y."/>
            <person name="Chang S.B."/>
            <person name="Sakamoto S."/>
            <person name="Ohme-Takagi M."/>
            <person name="Yagi M."/>
            <person name="Zeng S.J."/>
            <person name="Shen C.Y."/>
            <person name="Yeh C.M."/>
            <person name="Luo Y.B."/>
            <person name="Tsai W.C."/>
            <person name="Van de Peer Y."/>
            <person name="Liu Z.J."/>
        </authorList>
    </citation>
    <scope>NUCLEOTIDE SEQUENCE [LARGE SCALE GENOMIC DNA]</scope>
    <source>
        <strain evidence="2">cv. Shenzhen</strain>
        <tissue evidence="1">Stem</tissue>
    </source>
</reference>
<dbReference type="GO" id="GO:0030246">
    <property type="term" value="F:carbohydrate binding"/>
    <property type="evidence" value="ECO:0007669"/>
    <property type="project" value="InterPro"/>
</dbReference>
<evidence type="ECO:0000313" key="2">
    <source>
        <dbReference type="Proteomes" id="UP000236161"/>
    </source>
</evidence>
<dbReference type="STRING" id="1088818.A0A2I0AKI3"/>